<feature type="transmembrane region" description="Helical" evidence="1">
    <location>
        <begin position="15"/>
        <end position="35"/>
    </location>
</feature>
<keyword evidence="1" id="KW-0472">Membrane</keyword>
<dbReference type="Proteomes" id="UP000671914">
    <property type="component" value="Chromosome"/>
</dbReference>
<sequence length="134" mass="13416">MTAVDEAARSTGSRIGGAVLAFVVGVVAGLILTVGHHHVWRIGGAELPWGLVLALAGVACLVAGLRLLAADRWPAIAAAIGIVGTVAVLTLPGPGGSVLVPGGIPGIVWAIGPALVSVVVLAWPRLPERGRRHA</sequence>
<evidence type="ECO:0000313" key="2">
    <source>
        <dbReference type="EMBL" id="QTX04255.1"/>
    </source>
</evidence>
<feature type="transmembrane region" description="Helical" evidence="1">
    <location>
        <begin position="104"/>
        <end position="123"/>
    </location>
</feature>
<reference evidence="2" key="1">
    <citation type="submission" date="2021-03" db="EMBL/GenBank/DDBJ databases">
        <title>Agromyces archimandritus sp. nov., isolated from the cockroach Archimandrita tessellata.</title>
        <authorList>
            <person name="Guzman J."/>
            <person name="Ortuzar M."/>
            <person name="Poehlein A."/>
            <person name="Daniel R."/>
            <person name="Trujillo M."/>
            <person name="Vilcinskas A."/>
        </authorList>
    </citation>
    <scope>NUCLEOTIDE SEQUENCE</scope>
    <source>
        <strain evidence="2">G127AT</strain>
    </source>
</reference>
<organism evidence="2 3">
    <name type="scientific">Agromyces archimandritae</name>
    <dbReference type="NCBI Taxonomy" id="2781962"/>
    <lineage>
        <taxon>Bacteria</taxon>
        <taxon>Bacillati</taxon>
        <taxon>Actinomycetota</taxon>
        <taxon>Actinomycetes</taxon>
        <taxon>Micrococcales</taxon>
        <taxon>Microbacteriaceae</taxon>
        <taxon>Agromyces</taxon>
    </lineage>
</organism>
<name>A0A975FLF0_9MICO</name>
<gene>
    <name evidence="2" type="ORF">G127AT_13350</name>
</gene>
<keyword evidence="3" id="KW-1185">Reference proteome</keyword>
<proteinExistence type="predicted"/>
<dbReference type="KEGG" id="aarc:G127AT_13350"/>
<keyword evidence="1" id="KW-1133">Transmembrane helix</keyword>
<protein>
    <recommendedName>
        <fullName evidence="4">Histidinol dehydrogenase</fullName>
    </recommendedName>
</protein>
<dbReference type="RefSeq" id="WP_210897664.1">
    <property type="nucleotide sequence ID" value="NZ_CP071696.1"/>
</dbReference>
<keyword evidence="1" id="KW-0812">Transmembrane</keyword>
<feature type="transmembrane region" description="Helical" evidence="1">
    <location>
        <begin position="47"/>
        <end position="68"/>
    </location>
</feature>
<evidence type="ECO:0000313" key="3">
    <source>
        <dbReference type="Proteomes" id="UP000671914"/>
    </source>
</evidence>
<feature type="transmembrane region" description="Helical" evidence="1">
    <location>
        <begin position="75"/>
        <end position="92"/>
    </location>
</feature>
<evidence type="ECO:0008006" key="4">
    <source>
        <dbReference type="Google" id="ProtNLM"/>
    </source>
</evidence>
<evidence type="ECO:0000256" key="1">
    <source>
        <dbReference type="SAM" id="Phobius"/>
    </source>
</evidence>
<dbReference type="EMBL" id="CP071696">
    <property type="protein sequence ID" value="QTX04255.1"/>
    <property type="molecule type" value="Genomic_DNA"/>
</dbReference>
<dbReference type="AlphaFoldDB" id="A0A975FLF0"/>
<accession>A0A975FLF0</accession>